<organism evidence="2 3">
    <name type="scientific">Paenibacillus gansuensis</name>
    <dbReference type="NCBI Taxonomy" id="306542"/>
    <lineage>
        <taxon>Bacteria</taxon>
        <taxon>Bacillati</taxon>
        <taxon>Bacillota</taxon>
        <taxon>Bacilli</taxon>
        <taxon>Bacillales</taxon>
        <taxon>Paenibacillaceae</taxon>
        <taxon>Paenibacillus</taxon>
    </lineage>
</organism>
<protein>
    <submittedName>
        <fullName evidence="2">Stressosome-associated protein Prli42</fullName>
    </submittedName>
</protein>
<sequence length="33" mass="3811">MGQNNRWFKIVIYIMLGAMLLSTLLMSITPLLQ</sequence>
<evidence type="ECO:0000256" key="1">
    <source>
        <dbReference type="SAM" id="Phobius"/>
    </source>
</evidence>
<keyword evidence="3" id="KW-1185">Reference proteome</keyword>
<dbReference type="NCBIfam" id="NF033880">
    <property type="entry name" value="Prli42"/>
    <property type="match status" value="1"/>
</dbReference>
<dbReference type="EMBL" id="JBHUME010000005">
    <property type="protein sequence ID" value="MFD2611911.1"/>
    <property type="molecule type" value="Genomic_DNA"/>
</dbReference>
<keyword evidence="1" id="KW-0812">Transmembrane</keyword>
<comment type="caution">
    <text evidence="2">The sequence shown here is derived from an EMBL/GenBank/DDBJ whole genome shotgun (WGS) entry which is preliminary data.</text>
</comment>
<keyword evidence="1" id="KW-0472">Membrane</keyword>
<accession>A0ABW5PAG8</accession>
<gene>
    <name evidence="2" type="primary">prli42</name>
    <name evidence="2" type="ORF">ACFSUF_05670</name>
</gene>
<name>A0ABW5PAG8_9BACL</name>
<reference evidence="3" key="1">
    <citation type="journal article" date="2019" name="Int. J. Syst. Evol. Microbiol.">
        <title>The Global Catalogue of Microorganisms (GCM) 10K type strain sequencing project: providing services to taxonomists for standard genome sequencing and annotation.</title>
        <authorList>
            <consortium name="The Broad Institute Genomics Platform"/>
            <consortium name="The Broad Institute Genome Sequencing Center for Infectious Disease"/>
            <person name="Wu L."/>
            <person name="Ma J."/>
        </authorList>
    </citation>
    <scope>NUCLEOTIDE SEQUENCE [LARGE SCALE GENOMIC DNA]</scope>
    <source>
        <strain evidence="3">KCTC 3950</strain>
    </source>
</reference>
<evidence type="ECO:0000313" key="2">
    <source>
        <dbReference type="EMBL" id="MFD2611911.1"/>
    </source>
</evidence>
<dbReference type="InterPro" id="IPR049722">
    <property type="entry name" value="Prli42-like"/>
</dbReference>
<dbReference type="RefSeq" id="WP_377600985.1">
    <property type="nucleotide sequence ID" value="NZ_JBHUME010000005.1"/>
</dbReference>
<proteinExistence type="predicted"/>
<evidence type="ECO:0000313" key="3">
    <source>
        <dbReference type="Proteomes" id="UP001597541"/>
    </source>
</evidence>
<keyword evidence="1" id="KW-1133">Transmembrane helix</keyword>
<dbReference type="Proteomes" id="UP001597541">
    <property type="component" value="Unassembled WGS sequence"/>
</dbReference>
<feature type="transmembrane region" description="Helical" evidence="1">
    <location>
        <begin position="12"/>
        <end position="32"/>
    </location>
</feature>